<comment type="caution">
    <text evidence="2">The sequence shown here is derived from an EMBL/GenBank/DDBJ whole genome shotgun (WGS) entry which is preliminary data.</text>
</comment>
<accession>A0A2T5ITN1</accession>
<sequence>MNTVTRGLPRTKPKVWVETLWLIGSIESMTLLREIPLRRGLNLILSEPMENSVGHGVGKTAFCQLLRFVLEDPQWATGTPLRDELKSTMPDGAVAARVHIGEEIWTVLKPWTHQKQYRAARDTDWRQLASGQFINQYEQYTQTFHHQFIEPLPVQTLLGSGQALQWQHILAWCSRDQGCRYQSYYHWRTEGTGFTLPAQSPALVVKLVLGLSETTTEHQLEKTKAAQKRIDGEIANLLRRSTDLQAHVKHQLAAVLEVDNASPFRAASLFDEVSLHGLAQQQIAKCIDEIQTLETNRKNMKQQRQALQEFRVPISNSRKALANEIAQLESAIQGNVAAVNRLKEEPEALQACLGQLCVSGDRLKRDCDYVQNRIKTLQFTSFHNTRERNHDNITKREELAKRQKQLSNIDQELAPLDRDLMLLKNDIDENDLRKLEILVRKKQLENAIKEYEFYEKISKDPTQWQDVISLKNQQAALETEQQQLLLQLHDECSHFTDRKKSINSLVDSIAKRLPGFAWGVFNEQEKHPFHMGPSHSTTYGVLETLTGDIVCLLDSRNPESFHPSFLLHDSPREAEMNESLFWALIACVNEAEQLHFQYIVTTSTKAPEAFEKNVRLRLNSSEEDGLLFTKRIGVEVKPLAI</sequence>
<dbReference type="EMBL" id="QAON01000021">
    <property type="protein sequence ID" value="PTQ87168.1"/>
    <property type="molecule type" value="Genomic_DNA"/>
</dbReference>
<organism evidence="2 3">
    <name type="scientific">Agitococcus lubricus</name>
    <dbReference type="NCBI Taxonomy" id="1077255"/>
    <lineage>
        <taxon>Bacteria</taxon>
        <taxon>Pseudomonadati</taxon>
        <taxon>Pseudomonadota</taxon>
        <taxon>Gammaproteobacteria</taxon>
        <taxon>Moraxellales</taxon>
        <taxon>Moraxellaceae</taxon>
        <taxon>Agitococcus</taxon>
    </lineage>
</organism>
<evidence type="ECO:0000313" key="3">
    <source>
        <dbReference type="Proteomes" id="UP000244223"/>
    </source>
</evidence>
<dbReference type="RefSeq" id="WP_146164479.1">
    <property type="nucleotide sequence ID" value="NZ_QAON01000021.1"/>
</dbReference>
<protein>
    <recommendedName>
        <fullName evidence="4">Chromosome segregation ATPase</fullName>
    </recommendedName>
</protein>
<evidence type="ECO:0000256" key="1">
    <source>
        <dbReference type="SAM" id="Coils"/>
    </source>
</evidence>
<dbReference type="Proteomes" id="UP000244223">
    <property type="component" value="Unassembled WGS sequence"/>
</dbReference>
<keyword evidence="1" id="KW-0175">Coiled coil</keyword>
<name>A0A2T5ITN1_9GAMM</name>
<keyword evidence="3" id="KW-1185">Reference proteome</keyword>
<reference evidence="2 3" key="1">
    <citation type="submission" date="2018-04" db="EMBL/GenBank/DDBJ databases">
        <title>Genomic Encyclopedia of Archaeal and Bacterial Type Strains, Phase II (KMG-II): from individual species to whole genera.</title>
        <authorList>
            <person name="Goeker M."/>
        </authorList>
    </citation>
    <scope>NUCLEOTIDE SEQUENCE [LARGE SCALE GENOMIC DNA]</scope>
    <source>
        <strain evidence="2 3">DSM 5822</strain>
    </source>
</reference>
<proteinExistence type="predicted"/>
<evidence type="ECO:0008006" key="4">
    <source>
        <dbReference type="Google" id="ProtNLM"/>
    </source>
</evidence>
<dbReference type="OrthoDB" id="2488986at2"/>
<feature type="coiled-coil region" evidence="1">
    <location>
        <begin position="283"/>
        <end position="345"/>
    </location>
</feature>
<gene>
    <name evidence="2" type="ORF">C8N29_1213</name>
</gene>
<evidence type="ECO:0000313" key="2">
    <source>
        <dbReference type="EMBL" id="PTQ87168.1"/>
    </source>
</evidence>
<dbReference type="AlphaFoldDB" id="A0A2T5ITN1"/>